<evidence type="ECO:0000256" key="3">
    <source>
        <dbReference type="ARBA" id="ARBA00004127"/>
    </source>
</evidence>
<evidence type="ECO:0000256" key="8">
    <source>
        <dbReference type="ARBA" id="ARBA00022679"/>
    </source>
</evidence>
<comment type="cofactor">
    <cofactor evidence="2">
        <name>Mg(2+)</name>
        <dbReference type="ChEBI" id="CHEBI:18420"/>
    </cofactor>
</comment>
<evidence type="ECO:0000313" key="19">
    <source>
        <dbReference type="Proteomes" id="UP000796880"/>
    </source>
</evidence>
<evidence type="ECO:0000256" key="12">
    <source>
        <dbReference type="ARBA" id="ARBA00022989"/>
    </source>
</evidence>
<evidence type="ECO:0000256" key="7">
    <source>
        <dbReference type="ARBA" id="ARBA00022676"/>
    </source>
</evidence>
<keyword evidence="7" id="KW-0328">Glycosyltransferase</keyword>
<keyword evidence="8" id="KW-0808">Transferase</keyword>
<dbReference type="InterPro" id="IPR048307">
    <property type="entry name" value="STT3_N"/>
</dbReference>
<evidence type="ECO:0000313" key="18">
    <source>
        <dbReference type="EMBL" id="KAF3455722.1"/>
    </source>
</evidence>
<reference evidence="18" key="1">
    <citation type="submission" date="2020-03" db="EMBL/GenBank/DDBJ databases">
        <title>A high-quality chromosome-level genome assembly of a woody plant with both climbing and erect habits, Rhamnella rubrinervis.</title>
        <authorList>
            <person name="Lu Z."/>
            <person name="Yang Y."/>
            <person name="Zhu X."/>
            <person name="Sun Y."/>
        </authorList>
    </citation>
    <scope>NUCLEOTIDE SEQUENCE</scope>
    <source>
        <strain evidence="18">BYM</strain>
        <tissue evidence="18">Leaf</tissue>
    </source>
</reference>
<keyword evidence="10" id="KW-0479">Metal-binding</keyword>
<evidence type="ECO:0000256" key="9">
    <source>
        <dbReference type="ARBA" id="ARBA00022692"/>
    </source>
</evidence>
<keyword evidence="11" id="KW-0460">Magnesium</keyword>
<comment type="pathway">
    <text evidence="4">Protein modification; protein glycosylation.</text>
</comment>
<evidence type="ECO:0000256" key="11">
    <source>
        <dbReference type="ARBA" id="ARBA00022842"/>
    </source>
</evidence>
<dbReference type="EC" id="2.4.99.18" evidence="6"/>
<dbReference type="GO" id="GO:0012505">
    <property type="term" value="C:endomembrane system"/>
    <property type="evidence" value="ECO:0007669"/>
    <property type="project" value="UniProtKB-SubCell"/>
</dbReference>
<feature type="transmembrane region" description="Helical" evidence="16">
    <location>
        <begin position="42"/>
        <end position="61"/>
    </location>
</feature>
<evidence type="ECO:0000256" key="2">
    <source>
        <dbReference type="ARBA" id="ARBA00001946"/>
    </source>
</evidence>
<dbReference type="GO" id="GO:0004579">
    <property type="term" value="F:dolichyl-diphosphooligosaccharide-protein glycotransferase activity"/>
    <property type="evidence" value="ECO:0007669"/>
    <property type="project" value="UniProtKB-EC"/>
</dbReference>
<dbReference type="UniPathway" id="UPA00378"/>
<accession>A0A8K0MRC2</accession>
<keyword evidence="14" id="KW-0464">Manganese</keyword>
<dbReference type="GO" id="GO:0046872">
    <property type="term" value="F:metal ion binding"/>
    <property type="evidence" value="ECO:0007669"/>
    <property type="project" value="UniProtKB-KW"/>
</dbReference>
<keyword evidence="12 16" id="KW-1133">Transmembrane helix</keyword>
<evidence type="ECO:0000256" key="15">
    <source>
        <dbReference type="ARBA" id="ARBA00048829"/>
    </source>
</evidence>
<dbReference type="PANTHER" id="PTHR13872:SF48">
    <property type="entry name" value="DOLICHYL-DIPHOSPHOOLIGOSACCHARIDE--PROTEIN GLYCOSYLTRANSFERASE SUBUNIT STT3A"/>
    <property type="match status" value="1"/>
</dbReference>
<comment type="similarity">
    <text evidence="5">Belongs to the STT3 family.</text>
</comment>
<protein>
    <recommendedName>
        <fullName evidence="6">dolichyl-diphosphooligosaccharide--protein glycotransferase</fullName>
        <ecNumber evidence="6">2.4.99.18</ecNumber>
    </recommendedName>
</protein>
<evidence type="ECO:0000259" key="17">
    <source>
        <dbReference type="Pfam" id="PF02516"/>
    </source>
</evidence>
<feature type="domain" description="Oligosaccharyl transferase STT3 N-terminal" evidence="17">
    <location>
        <begin position="37"/>
        <end position="90"/>
    </location>
</feature>
<evidence type="ECO:0000256" key="10">
    <source>
        <dbReference type="ARBA" id="ARBA00022723"/>
    </source>
</evidence>
<evidence type="ECO:0000256" key="13">
    <source>
        <dbReference type="ARBA" id="ARBA00023136"/>
    </source>
</evidence>
<evidence type="ECO:0000256" key="14">
    <source>
        <dbReference type="ARBA" id="ARBA00023211"/>
    </source>
</evidence>
<evidence type="ECO:0000256" key="5">
    <source>
        <dbReference type="ARBA" id="ARBA00010810"/>
    </source>
</evidence>
<keyword evidence="19" id="KW-1185">Reference proteome</keyword>
<comment type="caution">
    <text evidence="18">The sequence shown here is derived from an EMBL/GenBank/DDBJ whole genome shotgun (WGS) entry which is preliminary data.</text>
</comment>
<keyword evidence="9 16" id="KW-0812">Transmembrane</keyword>
<evidence type="ECO:0000256" key="1">
    <source>
        <dbReference type="ARBA" id="ARBA00001936"/>
    </source>
</evidence>
<dbReference type="Proteomes" id="UP000796880">
    <property type="component" value="Unassembled WGS sequence"/>
</dbReference>
<comment type="subcellular location">
    <subcellularLocation>
        <location evidence="3">Endomembrane system</location>
        <topology evidence="3">Multi-pass membrane protein</topology>
    </subcellularLocation>
</comment>
<dbReference type="AlphaFoldDB" id="A0A8K0MRC2"/>
<dbReference type="GO" id="GO:0016020">
    <property type="term" value="C:membrane"/>
    <property type="evidence" value="ECO:0007669"/>
    <property type="project" value="InterPro"/>
</dbReference>
<comment type="catalytic activity">
    <reaction evidence="15">
        <text>a di-trans,poly-cis-dolichyl diphosphooligosaccharide + L-asparaginyl-[protein] = N(4)-(oligosaccharide-(1-&gt;4)-N-acetyl-beta-D-glucosaminyl-(1-&gt;4)-N-acetyl-beta-D-glucosaminyl)-L-asparaginyl-[protein] + a di-trans,poly-cis-dolichyl diphosphate + H(+)</text>
        <dbReference type="Rhea" id="RHEA:22980"/>
        <dbReference type="Rhea" id="RHEA-COMP:12804"/>
        <dbReference type="Rhea" id="RHEA-COMP:12805"/>
        <dbReference type="Rhea" id="RHEA-COMP:19506"/>
        <dbReference type="Rhea" id="RHEA-COMP:19509"/>
        <dbReference type="ChEBI" id="CHEBI:15378"/>
        <dbReference type="ChEBI" id="CHEBI:50347"/>
        <dbReference type="ChEBI" id="CHEBI:57497"/>
        <dbReference type="ChEBI" id="CHEBI:57570"/>
        <dbReference type="ChEBI" id="CHEBI:132529"/>
        <dbReference type="EC" id="2.4.99.18"/>
    </reaction>
</comment>
<dbReference type="Pfam" id="PF02516">
    <property type="entry name" value="STT3"/>
    <property type="match status" value="1"/>
</dbReference>
<evidence type="ECO:0000256" key="16">
    <source>
        <dbReference type="SAM" id="Phobius"/>
    </source>
</evidence>
<gene>
    <name evidence="18" type="ORF">FNV43_RR00364</name>
</gene>
<keyword evidence="13 16" id="KW-0472">Membrane</keyword>
<proteinExistence type="inferred from homology"/>
<evidence type="ECO:0000256" key="6">
    <source>
        <dbReference type="ARBA" id="ARBA00012605"/>
    </source>
</evidence>
<dbReference type="EMBL" id="VOIH02000001">
    <property type="protein sequence ID" value="KAF3455722.1"/>
    <property type="molecule type" value="Genomic_DNA"/>
</dbReference>
<organism evidence="18 19">
    <name type="scientific">Rhamnella rubrinervis</name>
    <dbReference type="NCBI Taxonomy" id="2594499"/>
    <lineage>
        <taxon>Eukaryota</taxon>
        <taxon>Viridiplantae</taxon>
        <taxon>Streptophyta</taxon>
        <taxon>Embryophyta</taxon>
        <taxon>Tracheophyta</taxon>
        <taxon>Spermatophyta</taxon>
        <taxon>Magnoliopsida</taxon>
        <taxon>eudicotyledons</taxon>
        <taxon>Gunneridae</taxon>
        <taxon>Pentapetalae</taxon>
        <taxon>rosids</taxon>
        <taxon>fabids</taxon>
        <taxon>Rosales</taxon>
        <taxon>Rhamnaceae</taxon>
        <taxon>rhamnoid group</taxon>
        <taxon>Rhamneae</taxon>
        <taxon>Rhamnella</taxon>
    </lineage>
</organism>
<feature type="transmembrane region" description="Helical" evidence="16">
    <location>
        <begin position="73"/>
        <end position="100"/>
    </location>
</feature>
<name>A0A8K0MRC2_9ROSA</name>
<evidence type="ECO:0000256" key="4">
    <source>
        <dbReference type="ARBA" id="ARBA00004922"/>
    </source>
</evidence>
<sequence>MYRTFWLLYSSNAYRFILVHSERQPLHKGLEDHFQCKEVKSAGAGAGLTAVALLAMVPSYISRYVAASYDNEAVAIFALTFTFYLYINSFLLFGAVWAVFHSLYGSGTVNHLDYLGVHVARLLDLDSFIFVNMLPWESGEDVWNEI</sequence>
<dbReference type="InterPro" id="IPR003674">
    <property type="entry name" value="Oligo_trans_STT3"/>
</dbReference>
<dbReference type="PANTHER" id="PTHR13872">
    <property type="entry name" value="DOLICHYL-DIPHOSPHOOLIGOSACCHARIDE--PROTEIN GLYCOSYLTRANSFERASE SUBUNIT"/>
    <property type="match status" value="1"/>
</dbReference>
<comment type="cofactor">
    <cofactor evidence="1">
        <name>Mn(2+)</name>
        <dbReference type="ChEBI" id="CHEBI:29035"/>
    </cofactor>
</comment>